<keyword evidence="6" id="KW-0808">Transferase</keyword>
<dbReference type="KEGG" id="slb:AWJ20_3083"/>
<keyword evidence="6" id="KW-0418">Kinase</keyword>
<keyword evidence="7" id="KW-1185">Reference proteome</keyword>
<feature type="domain" description="Response regulatory" evidence="5">
    <location>
        <begin position="425"/>
        <end position="570"/>
    </location>
</feature>
<gene>
    <name evidence="6" type="primary">SSK1</name>
    <name evidence="6" type="ORF">AWJ20_3083</name>
</gene>
<dbReference type="Gene3D" id="3.40.50.2300">
    <property type="match status" value="1"/>
</dbReference>
<evidence type="ECO:0000256" key="4">
    <source>
        <dbReference type="SAM" id="MobiDB-lite"/>
    </source>
</evidence>
<feature type="compositionally biased region" description="Low complexity" evidence="4">
    <location>
        <begin position="610"/>
        <end position="619"/>
    </location>
</feature>
<dbReference type="AlphaFoldDB" id="A0A167FLK9"/>
<evidence type="ECO:0000313" key="6">
    <source>
        <dbReference type="EMBL" id="ANB15455.1"/>
    </source>
</evidence>
<feature type="modified residue" description="4-aspartylphosphate" evidence="3">
    <location>
        <position position="474"/>
    </location>
</feature>
<feature type="compositionally biased region" description="Low complexity" evidence="4">
    <location>
        <begin position="368"/>
        <end position="382"/>
    </location>
</feature>
<dbReference type="PANTHER" id="PTHR43719:SF28">
    <property type="entry name" value="PEROXIDE STRESS-ACTIVATED HISTIDINE KINASE MAK1-RELATED"/>
    <property type="match status" value="1"/>
</dbReference>
<feature type="compositionally biased region" description="Low complexity" evidence="4">
    <location>
        <begin position="318"/>
        <end position="332"/>
    </location>
</feature>
<evidence type="ECO:0000259" key="5">
    <source>
        <dbReference type="PROSITE" id="PS50110"/>
    </source>
</evidence>
<keyword evidence="1 3" id="KW-0597">Phosphoprotein</keyword>
<dbReference type="PANTHER" id="PTHR43719">
    <property type="entry name" value="TWO-COMPONENT HISTIDINE KINASE"/>
    <property type="match status" value="1"/>
</dbReference>
<keyword evidence="2" id="KW-0902">Two-component regulatory system</keyword>
<organism evidence="6 7">
    <name type="scientific">Sugiyamaella lignohabitans</name>
    <dbReference type="NCBI Taxonomy" id="796027"/>
    <lineage>
        <taxon>Eukaryota</taxon>
        <taxon>Fungi</taxon>
        <taxon>Dikarya</taxon>
        <taxon>Ascomycota</taxon>
        <taxon>Saccharomycotina</taxon>
        <taxon>Dipodascomycetes</taxon>
        <taxon>Dipodascales</taxon>
        <taxon>Trichomonascaceae</taxon>
        <taxon>Sugiyamaella</taxon>
    </lineage>
</organism>
<feature type="compositionally biased region" description="Polar residues" evidence="4">
    <location>
        <begin position="388"/>
        <end position="404"/>
    </location>
</feature>
<accession>A0A167FLK9</accession>
<dbReference type="SMART" id="SM00448">
    <property type="entry name" value="REC"/>
    <property type="match status" value="1"/>
</dbReference>
<dbReference type="GO" id="GO:0000156">
    <property type="term" value="F:phosphorelay response regulator activity"/>
    <property type="evidence" value="ECO:0007669"/>
    <property type="project" value="UniProtKB-ARBA"/>
</dbReference>
<proteinExistence type="predicted"/>
<protein>
    <submittedName>
        <fullName evidence="6">Mitogen-activated protein kinase kinase kinase SSK1</fullName>
    </submittedName>
</protein>
<feature type="compositionally biased region" description="Polar residues" evidence="4">
    <location>
        <begin position="299"/>
        <end position="310"/>
    </location>
</feature>
<dbReference type="RefSeq" id="XP_018737932.1">
    <property type="nucleotide sequence ID" value="XM_018880078.1"/>
</dbReference>
<feature type="compositionally biased region" description="Low complexity" evidence="4">
    <location>
        <begin position="141"/>
        <end position="172"/>
    </location>
</feature>
<dbReference type="GO" id="GO:0006950">
    <property type="term" value="P:response to stress"/>
    <property type="evidence" value="ECO:0007669"/>
    <property type="project" value="UniProtKB-ARBA"/>
</dbReference>
<feature type="region of interest" description="Disordered" evidence="4">
    <location>
        <begin position="115"/>
        <end position="172"/>
    </location>
</feature>
<dbReference type="FunFam" id="3.40.50.2300:FF:000146">
    <property type="entry name" value="Putative two-component response regulator SSK1p"/>
    <property type="match status" value="1"/>
</dbReference>
<dbReference type="SUPFAM" id="SSF52172">
    <property type="entry name" value="CheY-like"/>
    <property type="match status" value="1"/>
</dbReference>
<dbReference type="OrthoDB" id="21225at2759"/>
<reference evidence="6 7" key="1">
    <citation type="submission" date="2016-02" db="EMBL/GenBank/DDBJ databases">
        <title>Complete genome sequence and transcriptome regulation of the pentose utilising yeast Sugiyamaella lignohabitans.</title>
        <authorList>
            <person name="Bellasio M."/>
            <person name="Peymann A."/>
            <person name="Valli M."/>
            <person name="Sipitzky M."/>
            <person name="Graf A."/>
            <person name="Sauer M."/>
            <person name="Marx H."/>
            <person name="Mattanovich D."/>
        </authorList>
    </citation>
    <scope>NUCLEOTIDE SEQUENCE [LARGE SCALE GENOMIC DNA]</scope>
    <source>
        <strain evidence="6 7">CBS 10342</strain>
    </source>
</reference>
<feature type="compositionally biased region" description="Polar residues" evidence="4">
    <location>
        <begin position="264"/>
        <end position="280"/>
    </location>
</feature>
<dbReference type="InterPro" id="IPR011006">
    <property type="entry name" value="CheY-like_superfamily"/>
</dbReference>
<dbReference type="GeneID" id="30035066"/>
<dbReference type="EMBL" id="CP014503">
    <property type="protein sequence ID" value="ANB15455.1"/>
    <property type="molecule type" value="Genomic_DNA"/>
</dbReference>
<feature type="region of interest" description="Disordered" evidence="4">
    <location>
        <begin position="264"/>
        <end position="407"/>
    </location>
</feature>
<dbReference type="PROSITE" id="PS50110">
    <property type="entry name" value="RESPONSE_REGULATORY"/>
    <property type="match status" value="1"/>
</dbReference>
<feature type="region of interest" description="Disordered" evidence="4">
    <location>
        <begin position="1"/>
        <end position="25"/>
    </location>
</feature>
<evidence type="ECO:0000256" key="2">
    <source>
        <dbReference type="ARBA" id="ARBA00023012"/>
    </source>
</evidence>
<dbReference type="Proteomes" id="UP000189580">
    <property type="component" value="Chromosome b"/>
</dbReference>
<feature type="compositionally biased region" description="Low complexity" evidence="4">
    <location>
        <begin position="635"/>
        <end position="665"/>
    </location>
</feature>
<feature type="region of interest" description="Disordered" evidence="4">
    <location>
        <begin position="587"/>
        <end position="724"/>
    </location>
</feature>
<evidence type="ECO:0000256" key="1">
    <source>
        <dbReference type="ARBA" id="ARBA00022553"/>
    </source>
</evidence>
<sequence length="724" mass="77942">MTSLTSPMVGNDFGHARSHSAGVSSSTILPSPLTVSHLPTLHHRHSSSLQSMPSTKRVWVRRPGMQATTVTVNETDIVDDLKSLILQKYPTSLARTCDPADLVIELVYEDGVNDPSPSNINGSMSVDKLPPPPSRFRSQPTVATQSTTAPITTPSSATSTNPGPGNDSVTSITTASTASTASIASTSSIASTTVALGPQSSTNDHLTTPLTPASGHFRLSPNLSTIELQPDDSVFAILDHHFPEGMKMSDALLISFPAANERNTGANSRPFYQQDNLSPQPRTVVRPPPTANPTSNSSEDLTSPHVANNPNRPPIKASKSTSSVGSNSSTKSSRQEGSNGVLLLPRQFKLPNSTNNDNGKKKMPRTESAPSTSASSSISTMSRPGGQQPPQEYNISAGASNPNRSLRRTMPNNFPILEGVVPQINVLIVEDNVINQKILEAFMRRKRIRCSVAKNGKEAVEKWRQGGFHLVLMDIQLPVMSGIDATKEIRRLEQDNRVGTFSSEQRINWVAPKKEDRIETKLFKSPVIIVALTASSSNADKSVALAAGCNDFLTKPVNLLWLEQKTIEWGCMQALIDFEGWKHWMPRPADDSGRSKQQSKSYRRDRSHSRSQSQNQPRSGIKTSLQRMKNSSTPVNNGSSNQSNSNVASGVGSNGALSSNASSSSKRYHPPPSIIVGVPAIVPPPAIVSPARPEHEPRSESQTPPPGSSYDSRDQGRALSDPIV</sequence>
<name>A0A167FLK9_9ASCO</name>
<feature type="compositionally biased region" description="Polar residues" evidence="4">
    <location>
        <begin position="621"/>
        <end position="634"/>
    </location>
</feature>
<feature type="compositionally biased region" description="Polar residues" evidence="4">
    <location>
        <begin position="115"/>
        <end position="124"/>
    </location>
</feature>
<evidence type="ECO:0000256" key="3">
    <source>
        <dbReference type="PROSITE-ProRule" id="PRU00169"/>
    </source>
</evidence>
<dbReference type="Pfam" id="PF00072">
    <property type="entry name" value="Response_reg"/>
    <property type="match status" value="1"/>
</dbReference>
<dbReference type="InterPro" id="IPR001789">
    <property type="entry name" value="Sig_transdc_resp-reg_receiver"/>
</dbReference>
<dbReference type="InterPro" id="IPR050956">
    <property type="entry name" value="2C_system_His_kinase"/>
</dbReference>
<dbReference type="GO" id="GO:0016301">
    <property type="term" value="F:kinase activity"/>
    <property type="evidence" value="ECO:0007669"/>
    <property type="project" value="UniProtKB-KW"/>
</dbReference>
<dbReference type="CDD" id="cd17546">
    <property type="entry name" value="REC_hyHK_CKI1_RcsC-like"/>
    <property type="match status" value="1"/>
</dbReference>
<evidence type="ECO:0000313" key="7">
    <source>
        <dbReference type="Proteomes" id="UP000189580"/>
    </source>
</evidence>